<keyword evidence="3" id="KW-1185">Reference proteome</keyword>
<dbReference type="InterPro" id="IPR027417">
    <property type="entry name" value="P-loop_NTPase"/>
</dbReference>
<protein>
    <submittedName>
        <fullName evidence="2">Terminase large subunit</fullName>
    </submittedName>
</protein>
<reference evidence="2" key="1">
    <citation type="submission" date="2023-06" db="EMBL/GenBank/DDBJ databases">
        <title>Draft genome sequence of Nocardioides sp. SOB72.</title>
        <authorList>
            <person name="Zhang G."/>
        </authorList>
    </citation>
    <scope>NUCLEOTIDE SEQUENCE</scope>
    <source>
        <strain evidence="2">SOB72</strain>
    </source>
</reference>
<dbReference type="EMBL" id="JAUHJR010000008">
    <property type="protein sequence ID" value="MDN4162949.1"/>
    <property type="molecule type" value="Genomic_DNA"/>
</dbReference>
<proteinExistence type="predicted"/>
<dbReference type="InterPro" id="IPR046461">
    <property type="entry name" value="TerL_ATPase"/>
</dbReference>
<organism evidence="2 3">
    <name type="scientific">Nocardioides abyssi</name>
    <dbReference type="NCBI Taxonomy" id="3058370"/>
    <lineage>
        <taxon>Bacteria</taxon>
        <taxon>Bacillati</taxon>
        <taxon>Actinomycetota</taxon>
        <taxon>Actinomycetes</taxon>
        <taxon>Propionibacteriales</taxon>
        <taxon>Nocardioidaceae</taxon>
        <taxon>Nocardioides</taxon>
    </lineage>
</organism>
<dbReference type="Gene3D" id="3.40.50.300">
    <property type="entry name" value="P-loop containing nucleotide triphosphate hydrolases"/>
    <property type="match status" value="1"/>
</dbReference>
<dbReference type="Pfam" id="PF03354">
    <property type="entry name" value="TerL_ATPase"/>
    <property type="match status" value="1"/>
</dbReference>
<comment type="caution">
    <text evidence="2">The sequence shown here is derived from an EMBL/GenBank/DDBJ whole genome shotgun (WGS) entry which is preliminary data.</text>
</comment>
<evidence type="ECO:0000313" key="2">
    <source>
        <dbReference type="EMBL" id="MDN4162949.1"/>
    </source>
</evidence>
<gene>
    <name evidence="2" type="ORF">QWY29_16385</name>
</gene>
<feature type="domain" description="Terminase large subunit-like ATPase" evidence="1">
    <location>
        <begin position="69"/>
        <end position="199"/>
    </location>
</feature>
<evidence type="ECO:0000313" key="3">
    <source>
        <dbReference type="Proteomes" id="UP001168537"/>
    </source>
</evidence>
<accession>A0ABT8EXZ5</accession>
<evidence type="ECO:0000259" key="1">
    <source>
        <dbReference type="Pfam" id="PF03354"/>
    </source>
</evidence>
<name>A0ABT8EXZ5_9ACTN</name>
<dbReference type="RefSeq" id="WP_300962104.1">
    <property type="nucleotide sequence ID" value="NZ_JAUHJR010000008.1"/>
</dbReference>
<dbReference type="Proteomes" id="UP001168537">
    <property type="component" value="Unassembled WGS sequence"/>
</dbReference>
<sequence length="477" mass="52230">MTAFQKPVMGNQTPRLAYLPKYHSNAYEEAVDLCAAYGLHLDDWQATVLKAWLGEDAAGLWVSPINGLSVPRQNGKGAVLEARELFGAVILGERILHTAHLLKTSKDHFARMLKHVDPQVNPELAKLVKRISRVNGEEAIEFTNGGVIKFVARSKNSGRGFTADLLVCDEAQDMSDDDYAALQPTLYSVKNPQTILTGTPPIPSVDGTVFARYRDVALKGEADRFSWLEWSAETGDDYSDPTTWAKANPSLGIRGEVSTVHNEFLGMDDETFARERLGMWAGIGANSMFDMEHWDTLKSNVDPTDPVAFAIDVSPDLTIASIGMAGYVGDKVSYQVVANRKGTGWIVEALRKLQADWNPVAIVIDSYGPGASLLPDLRAARIRVVEVSSSQVVQSCMSFYNSVVNVRMMHADQPVLNAAIAGASKRPVGQGWAWNRKNPNTDITPLVAVTLAGHGLTSKRKPPSERRASDRRVLMLK</sequence>